<organism evidence="1 2">
    <name type="scientific">Cryptococcus wingfieldii CBS 7118</name>
    <dbReference type="NCBI Taxonomy" id="1295528"/>
    <lineage>
        <taxon>Eukaryota</taxon>
        <taxon>Fungi</taxon>
        <taxon>Dikarya</taxon>
        <taxon>Basidiomycota</taxon>
        <taxon>Agaricomycotina</taxon>
        <taxon>Tremellomycetes</taxon>
        <taxon>Tremellales</taxon>
        <taxon>Cryptococcaceae</taxon>
        <taxon>Cryptococcus</taxon>
    </lineage>
</organism>
<gene>
    <name evidence="1" type="ORF">L198_03798</name>
</gene>
<proteinExistence type="predicted"/>
<evidence type="ECO:0000313" key="1">
    <source>
        <dbReference type="EMBL" id="ODN97235.1"/>
    </source>
</evidence>
<name>A0A1E3J985_9TREE</name>
<comment type="caution">
    <text evidence="1">The sequence shown here is derived from an EMBL/GenBank/DDBJ whole genome shotgun (WGS) entry which is preliminary data.</text>
</comment>
<protein>
    <submittedName>
        <fullName evidence="1">Uncharacterized protein</fullName>
    </submittedName>
</protein>
<dbReference type="Proteomes" id="UP000094819">
    <property type="component" value="Unassembled WGS sequence"/>
</dbReference>
<dbReference type="AlphaFoldDB" id="A0A1E3J985"/>
<reference evidence="1 2" key="1">
    <citation type="submission" date="2016-06" db="EMBL/GenBank/DDBJ databases">
        <title>Evolution of pathogenesis and genome organization in the Tremellales.</title>
        <authorList>
            <person name="Cuomo C."/>
            <person name="Litvintseva A."/>
            <person name="Heitman J."/>
            <person name="Chen Y."/>
            <person name="Sun S."/>
            <person name="Springer D."/>
            <person name="Dromer F."/>
            <person name="Young S."/>
            <person name="Zeng Q."/>
            <person name="Chapman S."/>
            <person name="Gujja S."/>
            <person name="Saif S."/>
            <person name="Birren B."/>
        </authorList>
    </citation>
    <scope>NUCLEOTIDE SEQUENCE [LARGE SCALE GENOMIC DNA]</scope>
    <source>
        <strain evidence="1 2">CBS 7118</strain>
    </source>
</reference>
<keyword evidence="2" id="KW-1185">Reference proteome</keyword>
<dbReference type="EMBL" id="AWGH01000010">
    <property type="protein sequence ID" value="ODN97235.1"/>
    <property type="molecule type" value="Genomic_DNA"/>
</dbReference>
<accession>A0A1E3J985</accession>
<dbReference type="GeneID" id="30193011"/>
<sequence length="135" mass="15592">MTSELSHLGQFDYDIRIYSLTQTSANTSIPRSTTPDTPHLPFVLQQCLRSLNKKGEQTTNEALVIARVKFKPLVFSSGGMTSKGTVEELRQWGRRLERRMLRLKERIGLELLRCYGYVMPMHNNTKHQKGYIDYA</sequence>
<evidence type="ECO:0000313" key="2">
    <source>
        <dbReference type="Proteomes" id="UP000094819"/>
    </source>
</evidence>
<dbReference type="RefSeq" id="XP_019031837.1">
    <property type="nucleotide sequence ID" value="XM_019175924.1"/>
</dbReference>